<evidence type="ECO:0000256" key="2">
    <source>
        <dbReference type="ARBA" id="ARBA00022676"/>
    </source>
</evidence>
<dbReference type="GO" id="GO:0016758">
    <property type="term" value="F:hexosyltransferase activity"/>
    <property type="evidence" value="ECO:0007669"/>
    <property type="project" value="TreeGrafter"/>
</dbReference>
<keyword evidence="3" id="KW-0808">Transferase</keyword>
<evidence type="ECO:0000313" key="9">
    <source>
        <dbReference type="Proteomes" id="UP000662857"/>
    </source>
</evidence>
<evidence type="ECO:0000256" key="1">
    <source>
        <dbReference type="ARBA" id="ARBA00004141"/>
    </source>
</evidence>
<evidence type="ECO:0000256" key="3">
    <source>
        <dbReference type="ARBA" id="ARBA00022679"/>
    </source>
</evidence>
<protein>
    <submittedName>
        <fullName evidence="8">Glycosyltransferase family 2 protein</fullName>
    </submittedName>
</protein>
<feature type="transmembrane region" description="Helical" evidence="7">
    <location>
        <begin position="316"/>
        <end position="337"/>
    </location>
</feature>
<dbReference type="GO" id="GO:0005886">
    <property type="term" value="C:plasma membrane"/>
    <property type="evidence" value="ECO:0007669"/>
    <property type="project" value="TreeGrafter"/>
</dbReference>
<feature type="transmembrane region" description="Helical" evidence="7">
    <location>
        <begin position="349"/>
        <end position="376"/>
    </location>
</feature>
<dbReference type="SUPFAM" id="SSF53448">
    <property type="entry name" value="Nucleotide-diphospho-sugar transferases"/>
    <property type="match status" value="1"/>
</dbReference>
<dbReference type="PANTHER" id="PTHR43867:SF2">
    <property type="entry name" value="CELLULOSE SYNTHASE CATALYTIC SUBUNIT A [UDP-FORMING]"/>
    <property type="match status" value="1"/>
</dbReference>
<organism evidence="8 9">
    <name type="scientific">Natronosporangium hydrolyticum</name>
    <dbReference type="NCBI Taxonomy" id="2811111"/>
    <lineage>
        <taxon>Bacteria</taxon>
        <taxon>Bacillati</taxon>
        <taxon>Actinomycetota</taxon>
        <taxon>Actinomycetes</taxon>
        <taxon>Micromonosporales</taxon>
        <taxon>Micromonosporaceae</taxon>
        <taxon>Natronosporangium</taxon>
    </lineage>
</organism>
<gene>
    <name evidence="8" type="ORF">JQS43_02190</name>
</gene>
<dbReference type="EMBL" id="CP070499">
    <property type="protein sequence ID" value="QSB15201.1"/>
    <property type="molecule type" value="Genomic_DNA"/>
</dbReference>
<evidence type="ECO:0000256" key="7">
    <source>
        <dbReference type="SAM" id="Phobius"/>
    </source>
</evidence>
<proteinExistence type="predicted"/>
<keyword evidence="9" id="KW-1185">Reference proteome</keyword>
<evidence type="ECO:0000313" key="8">
    <source>
        <dbReference type="EMBL" id="QSB15201.1"/>
    </source>
</evidence>
<evidence type="ECO:0000256" key="6">
    <source>
        <dbReference type="ARBA" id="ARBA00023136"/>
    </source>
</evidence>
<dbReference type="AlphaFoldDB" id="A0A895YCI3"/>
<accession>A0A895YCI3</accession>
<dbReference type="InterPro" id="IPR029044">
    <property type="entry name" value="Nucleotide-diphossugar_trans"/>
</dbReference>
<dbReference type="InterPro" id="IPR050321">
    <property type="entry name" value="Glycosyltr_2/OpgH_subfam"/>
</dbReference>
<dbReference type="KEGG" id="nhy:JQS43_02190"/>
<comment type="subcellular location">
    <subcellularLocation>
        <location evidence="1">Membrane</location>
        <topology evidence="1">Multi-pass membrane protein</topology>
    </subcellularLocation>
</comment>
<evidence type="ECO:0000256" key="4">
    <source>
        <dbReference type="ARBA" id="ARBA00022692"/>
    </source>
</evidence>
<keyword evidence="4 7" id="KW-0812">Transmembrane</keyword>
<dbReference type="Pfam" id="PF13641">
    <property type="entry name" value="Glyco_tranf_2_3"/>
    <property type="match status" value="1"/>
</dbReference>
<dbReference type="PANTHER" id="PTHR43867">
    <property type="entry name" value="CELLULOSE SYNTHASE CATALYTIC SUBUNIT A [UDP-FORMING]"/>
    <property type="match status" value="1"/>
</dbReference>
<feature type="transmembrane region" description="Helical" evidence="7">
    <location>
        <begin position="396"/>
        <end position="413"/>
    </location>
</feature>
<keyword evidence="6 7" id="KW-0472">Membrane</keyword>
<reference evidence="8" key="1">
    <citation type="submission" date="2021-02" db="EMBL/GenBank/DDBJ databases">
        <title>Natrosporangium hydrolyticum gen. nov., sp. nov, a haloalkaliphilic actinobacterium from a soda solonchak soil.</title>
        <authorList>
            <person name="Sorokin D.Y."/>
            <person name="Khijniak T.V."/>
            <person name="Zakharycheva A.P."/>
            <person name="Boueva O.V."/>
            <person name="Ariskina E.V."/>
            <person name="Hahnke R.L."/>
            <person name="Bunk B."/>
            <person name="Sproer C."/>
            <person name="Schumann P."/>
            <person name="Evtushenko L.I."/>
            <person name="Kublanov I.V."/>
        </authorList>
    </citation>
    <scope>NUCLEOTIDE SEQUENCE</scope>
    <source>
        <strain evidence="8">DSM 106523</strain>
    </source>
</reference>
<keyword evidence="2" id="KW-0328">Glycosyltransferase</keyword>
<dbReference type="RefSeq" id="WP_239677379.1">
    <property type="nucleotide sequence ID" value="NZ_CP070499.1"/>
</dbReference>
<dbReference type="Proteomes" id="UP000662857">
    <property type="component" value="Chromosome"/>
</dbReference>
<sequence>MSALVVGLAVLLIWPLFNAVLAGYATTTAAAAGRHARRGRRPPEFPAGQRAHPVSYWIVIPCLNEERVVARTVAAALALPAPGARVEVLVVDDGSDDGTPAVLAGIGHERLHVLRREPPVARQGKGAALNAAYQLIRQRVAEAGTDPTRVAVGVIDGDGRGTDNLLVEVGDALREPAVGAVQVRVRIHNRDRLLGMAQDLEFGSVADASQVLRDRVGSVGLGGNGQFIRLSALLALGDQPWSGCLVEDLELGLRLHLARVRVRYVWRAAVVQQAVVDARRLLRQRTRWAQGNLQCLPYLGRLFGARQIPNHTFVEMAYYLLAPWFNALGAIVVGGFWTVTTIRAANGGAVLSGGVVLGIVVAIWLSVMVLPGLLWAVLHRFRLRDEALSRCLLGGLVYPALLLLGLVSTWRAVARQVSGRRGWAKTERIPEAVPELT</sequence>
<keyword evidence="5 7" id="KW-1133">Transmembrane helix</keyword>
<name>A0A895YCI3_9ACTN</name>
<evidence type="ECO:0000256" key="5">
    <source>
        <dbReference type="ARBA" id="ARBA00022989"/>
    </source>
</evidence>
<dbReference type="Gene3D" id="3.90.550.10">
    <property type="entry name" value="Spore Coat Polysaccharide Biosynthesis Protein SpsA, Chain A"/>
    <property type="match status" value="1"/>
</dbReference>